<keyword evidence="2" id="KW-1185">Reference proteome</keyword>
<dbReference type="AlphaFoldDB" id="A0A518G512"/>
<dbReference type="RefSeq" id="WP_197356495.1">
    <property type="nucleotide sequence ID" value="NZ_CP036298.1"/>
</dbReference>
<protein>
    <submittedName>
        <fullName evidence="1">Uncharacterized protein</fullName>
    </submittedName>
</protein>
<reference evidence="1 2" key="1">
    <citation type="submission" date="2019-02" db="EMBL/GenBank/DDBJ databases">
        <title>Deep-cultivation of Planctomycetes and their phenomic and genomic characterization uncovers novel biology.</title>
        <authorList>
            <person name="Wiegand S."/>
            <person name="Jogler M."/>
            <person name="Boedeker C."/>
            <person name="Pinto D."/>
            <person name="Vollmers J."/>
            <person name="Rivas-Marin E."/>
            <person name="Kohn T."/>
            <person name="Peeters S.H."/>
            <person name="Heuer A."/>
            <person name="Rast P."/>
            <person name="Oberbeckmann S."/>
            <person name="Bunk B."/>
            <person name="Jeske O."/>
            <person name="Meyerdierks A."/>
            <person name="Storesund J.E."/>
            <person name="Kallscheuer N."/>
            <person name="Luecker S."/>
            <person name="Lage O.M."/>
            <person name="Pohl T."/>
            <person name="Merkel B.J."/>
            <person name="Hornburger P."/>
            <person name="Mueller R.-W."/>
            <person name="Bruemmer F."/>
            <person name="Labrenz M."/>
            <person name="Spormann A.M."/>
            <person name="Op den Camp H."/>
            <person name="Overmann J."/>
            <person name="Amann R."/>
            <person name="Jetten M.S.M."/>
            <person name="Mascher T."/>
            <person name="Medema M.H."/>
            <person name="Devos D.P."/>
            <person name="Kaster A.-K."/>
            <person name="Ovreas L."/>
            <person name="Rohde M."/>
            <person name="Galperin M.Y."/>
            <person name="Jogler C."/>
        </authorList>
    </citation>
    <scope>NUCLEOTIDE SEQUENCE [LARGE SCALE GENOMIC DNA]</scope>
    <source>
        <strain evidence="1 2">Q31a</strain>
    </source>
</reference>
<gene>
    <name evidence="1" type="ORF">Q31a_19320</name>
</gene>
<dbReference type="EMBL" id="CP036298">
    <property type="protein sequence ID" value="QDV23629.1"/>
    <property type="molecule type" value="Genomic_DNA"/>
</dbReference>
<sequence>MQTFTNSAKQAIKGVLECPHLQYQGGEGFVWKAGAVQFLRYADGVE</sequence>
<dbReference type="KEGG" id="ahel:Q31a_19320"/>
<evidence type="ECO:0000313" key="1">
    <source>
        <dbReference type="EMBL" id="QDV23629.1"/>
    </source>
</evidence>
<name>A0A518G512_9BACT</name>
<dbReference type="Proteomes" id="UP000318017">
    <property type="component" value="Chromosome"/>
</dbReference>
<evidence type="ECO:0000313" key="2">
    <source>
        <dbReference type="Proteomes" id="UP000318017"/>
    </source>
</evidence>
<accession>A0A518G512</accession>
<proteinExistence type="predicted"/>
<organism evidence="1 2">
    <name type="scientific">Aureliella helgolandensis</name>
    <dbReference type="NCBI Taxonomy" id="2527968"/>
    <lineage>
        <taxon>Bacteria</taxon>
        <taxon>Pseudomonadati</taxon>
        <taxon>Planctomycetota</taxon>
        <taxon>Planctomycetia</taxon>
        <taxon>Pirellulales</taxon>
        <taxon>Pirellulaceae</taxon>
        <taxon>Aureliella</taxon>
    </lineage>
</organism>